<reference evidence="1 2" key="1">
    <citation type="journal article" date="2023" name="Science">
        <title>Complex scaffold remodeling in plant triterpene biosynthesis.</title>
        <authorList>
            <person name="De La Pena R."/>
            <person name="Hodgson H."/>
            <person name="Liu J.C."/>
            <person name="Stephenson M.J."/>
            <person name="Martin A.C."/>
            <person name="Owen C."/>
            <person name="Harkess A."/>
            <person name="Leebens-Mack J."/>
            <person name="Jimenez L.E."/>
            <person name="Osbourn A."/>
            <person name="Sattely E.S."/>
        </authorList>
    </citation>
    <scope>NUCLEOTIDE SEQUENCE [LARGE SCALE GENOMIC DNA]</scope>
    <source>
        <strain evidence="2">cv. JPN11</strain>
        <tissue evidence="1">Leaf</tissue>
    </source>
</reference>
<accession>A0ACC1XKN1</accession>
<gene>
    <name evidence="1" type="ORF">OWV82_017014</name>
</gene>
<protein>
    <submittedName>
        <fullName evidence="1">Pentatricopeptide repeat-containing protein</fullName>
    </submittedName>
</protein>
<keyword evidence="2" id="KW-1185">Reference proteome</keyword>
<name>A0ACC1XKN1_MELAZ</name>
<proteinExistence type="predicted"/>
<organism evidence="1 2">
    <name type="scientific">Melia azedarach</name>
    <name type="common">Chinaberry tree</name>
    <dbReference type="NCBI Taxonomy" id="155640"/>
    <lineage>
        <taxon>Eukaryota</taxon>
        <taxon>Viridiplantae</taxon>
        <taxon>Streptophyta</taxon>
        <taxon>Embryophyta</taxon>
        <taxon>Tracheophyta</taxon>
        <taxon>Spermatophyta</taxon>
        <taxon>Magnoliopsida</taxon>
        <taxon>eudicotyledons</taxon>
        <taxon>Gunneridae</taxon>
        <taxon>Pentapetalae</taxon>
        <taxon>rosids</taxon>
        <taxon>malvids</taxon>
        <taxon>Sapindales</taxon>
        <taxon>Meliaceae</taxon>
        <taxon>Melia</taxon>
    </lineage>
</organism>
<dbReference type="EMBL" id="CM051402">
    <property type="protein sequence ID" value="KAJ4710910.1"/>
    <property type="molecule type" value="Genomic_DNA"/>
</dbReference>
<sequence length="476" mass="54573">MIPCIQRCLKSTRFSLNLSISGALIHSSSNNCSHGLSYSPIESSSSVRSTLDHPQALCVDSMQQSEIDVIIANVRVGSSEDEVFQSLKQDHVCNAIQPSRNLVNKLLCRFKDDWKCAWGIFRWAGSCPGYKLSSEMYEMMVDILGKMKQMDRMIALLEEMSKDHVVTLNTVAKVMRRFSGAGQWENALRTFDELGTFGLEKNTETMNLLLDTLCKEHKVEQARKVFLELKSHISPNAYTFNIFIHGWCKVNRVDEAHWTIQEMKGHGYQPSVISYSTIIQFYCRQHSFCKVFELLDEMQAQGCPPNVVTYTTVMCYLAKVQEAVYVYQVEMPENGVPPSTSTYNTLITMFCHHAQPEKAFYVLEEMEKSDCKPDVQTFYPLLKSCFKTGKTDSCLDQLLDDVVNKHHLSLDLSTYSLLIHGLCRANEYEWAYLLFEEMIGQDITPKYQTCCMILDEVRQKNMYDAAEKIEDIMKKL</sequence>
<dbReference type="Proteomes" id="UP001164539">
    <property type="component" value="Chromosome 9"/>
</dbReference>
<evidence type="ECO:0000313" key="2">
    <source>
        <dbReference type="Proteomes" id="UP001164539"/>
    </source>
</evidence>
<comment type="caution">
    <text evidence="1">The sequence shown here is derived from an EMBL/GenBank/DDBJ whole genome shotgun (WGS) entry which is preliminary data.</text>
</comment>
<evidence type="ECO:0000313" key="1">
    <source>
        <dbReference type="EMBL" id="KAJ4710910.1"/>
    </source>
</evidence>